<evidence type="ECO:0000313" key="4">
    <source>
        <dbReference type="EMBL" id="QIN84746.1"/>
    </source>
</evidence>
<feature type="domain" description="SHSP" evidence="3">
    <location>
        <begin position="30"/>
        <end position="146"/>
    </location>
</feature>
<dbReference type="AlphaFoldDB" id="A0A6G8QE25"/>
<sequence>MLSPFRGFRDMQSEMDRLFGQAFGRAAMTTGGAEWSPAMDVVTEDGDLKIRAELPGVKREDVNVDFHNGVLTVSGERKEEEEKKSGSGYLIRERRYGSFRRSMSLPEGVQEDDIKASFSDGVLEVKVKAAGKPLQEGPKTIEIEGG</sequence>
<evidence type="ECO:0000256" key="1">
    <source>
        <dbReference type="PROSITE-ProRule" id="PRU00285"/>
    </source>
</evidence>
<dbReference type="EMBL" id="CP045119">
    <property type="protein sequence ID" value="QIN84746.1"/>
    <property type="molecule type" value="Genomic_DNA"/>
</dbReference>
<dbReference type="InterPro" id="IPR031107">
    <property type="entry name" value="Small_HSP"/>
</dbReference>
<dbReference type="KEGG" id="rub:GBA63_20415"/>
<comment type="similarity">
    <text evidence="1 2">Belongs to the small heat shock protein (HSP20) family.</text>
</comment>
<dbReference type="PROSITE" id="PS01031">
    <property type="entry name" value="SHSP"/>
    <property type="match status" value="1"/>
</dbReference>
<evidence type="ECO:0000313" key="5">
    <source>
        <dbReference type="Proteomes" id="UP000501452"/>
    </source>
</evidence>
<dbReference type="CDD" id="cd06464">
    <property type="entry name" value="ACD_sHsps-like"/>
    <property type="match status" value="1"/>
</dbReference>
<accession>A0A6G8QE25</accession>
<dbReference type="SUPFAM" id="SSF49764">
    <property type="entry name" value="HSP20-like chaperones"/>
    <property type="match status" value="1"/>
</dbReference>
<name>A0A6G8QE25_9ACTN</name>
<reference evidence="4 5" key="1">
    <citation type="submission" date="2019-10" db="EMBL/GenBank/DDBJ databases">
        <title>Rubrobacter sp nov SCSIO 52090 isolated from a deep-sea sediment in the South China Sea.</title>
        <authorList>
            <person name="Chen R.W."/>
        </authorList>
    </citation>
    <scope>NUCLEOTIDE SEQUENCE [LARGE SCALE GENOMIC DNA]</scope>
    <source>
        <strain evidence="4 5">SCSIO 52909</strain>
    </source>
</reference>
<keyword evidence="5" id="KW-1185">Reference proteome</keyword>
<dbReference type="InterPro" id="IPR008978">
    <property type="entry name" value="HSP20-like_chaperone"/>
</dbReference>
<dbReference type="InterPro" id="IPR002068">
    <property type="entry name" value="A-crystallin/Hsp20_dom"/>
</dbReference>
<organism evidence="4 5">
    <name type="scientific">Rubrobacter tropicus</name>
    <dbReference type="NCBI Taxonomy" id="2653851"/>
    <lineage>
        <taxon>Bacteria</taxon>
        <taxon>Bacillati</taxon>
        <taxon>Actinomycetota</taxon>
        <taxon>Rubrobacteria</taxon>
        <taxon>Rubrobacterales</taxon>
        <taxon>Rubrobacteraceae</taxon>
        <taxon>Rubrobacter</taxon>
    </lineage>
</organism>
<evidence type="ECO:0000256" key="2">
    <source>
        <dbReference type="RuleBase" id="RU003616"/>
    </source>
</evidence>
<dbReference type="PANTHER" id="PTHR11527">
    <property type="entry name" value="HEAT-SHOCK PROTEIN 20 FAMILY MEMBER"/>
    <property type="match status" value="1"/>
</dbReference>
<proteinExistence type="inferred from homology"/>
<dbReference type="Pfam" id="PF00011">
    <property type="entry name" value="HSP20"/>
    <property type="match status" value="1"/>
</dbReference>
<dbReference type="Gene3D" id="2.60.40.790">
    <property type="match status" value="1"/>
</dbReference>
<dbReference type="Proteomes" id="UP000501452">
    <property type="component" value="Chromosome"/>
</dbReference>
<gene>
    <name evidence="4" type="ORF">GBA63_20415</name>
</gene>
<protein>
    <submittedName>
        <fullName evidence="4">Hsp20 family protein</fullName>
    </submittedName>
</protein>
<evidence type="ECO:0000259" key="3">
    <source>
        <dbReference type="PROSITE" id="PS01031"/>
    </source>
</evidence>